<feature type="transmembrane region" description="Helical" evidence="2">
    <location>
        <begin position="373"/>
        <end position="392"/>
    </location>
</feature>
<keyword evidence="4" id="KW-1185">Reference proteome</keyword>
<evidence type="ECO:0000313" key="3">
    <source>
        <dbReference type="EMBL" id="MFD1831844.1"/>
    </source>
</evidence>
<dbReference type="InterPro" id="IPR036259">
    <property type="entry name" value="MFS_trans_sf"/>
</dbReference>
<dbReference type="PANTHER" id="PTHR23542:SF1">
    <property type="entry name" value="MAJOR FACILITATOR SUPERFAMILY (MFS) PROFILE DOMAIN-CONTAINING PROTEIN"/>
    <property type="match status" value="1"/>
</dbReference>
<reference evidence="4" key="1">
    <citation type="journal article" date="2019" name="Int. J. Syst. Evol. Microbiol.">
        <title>The Global Catalogue of Microorganisms (GCM) 10K type strain sequencing project: providing services to taxonomists for standard genome sequencing and annotation.</title>
        <authorList>
            <consortium name="The Broad Institute Genomics Platform"/>
            <consortium name="The Broad Institute Genome Sequencing Center for Infectious Disease"/>
            <person name="Wu L."/>
            <person name="Ma J."/>
        </authorList>
    </citation>
    <scope>NUCLEOTIDE SEQUENCE [LARGE SCALE GENOMIC DNA]</scope>
    <source>
        <strain evidence="4">CGMCC 4.7455</strain>
    </source>
</reference>
<feature type="transmembrane region" description="Helical" evidence="2">
    <location>
        <begin position="75"/>
        <end position="99"/>
    </location>
</feature>
<keyword evidence="2" id="KW-0472">Membrane</keyword>
<feature type="transmembrane region" description="Helical" evidence="2">
    <location>
        <begin position="282"/>
        <end position="304"/>
    </location>
</feature>
<dbReference type="Proteomes" id="UP001597365">
    <property type="component" value="Unassembled WGS sequence"/>
</dbReference>
<keyword evidence="2" id="KW-1133">Transmembrane helix</keyword>
<dbReference type="RefSeq" id="WP_380902163.1">
    <property type="nucleotide sequence ID" value="NZ_JBHUFU010000011.1"/>
</dbReference>
<feature type="transmembrane region" description="Helical" evidence="2">
    <location>
        <begin position="433"/>
        <end position="455"/>
    </location>
</feature>
<evidence type="ECO:0000313" key="4">
    <source>
        <dbReference type="Proteomes" id="UP001597365"/>
    </source>
</evidence>
<dbReference type="PANTHER" id="PTHR23542">
    <property type="match status" value="1"/>
</dbReference>
<keyword evidence="2" id="KW-0812">Transmembrane</keyword>
<feature type="transmembrane region" description="Helical" evidence="2">
    <location>
        <begin position="404"/>
        <end position="427"/>
    </location>
</feature>
<evidence type="ECO:0000256" key="1">
    <source>
        <dbReference type="SAM" id="MobiDB-lite"/>
    </source>
</evidence>
<gene>
    <name evidence="3" type="ORF">ACFSJS_19660</name>
</gene>
<dbReference type="Pfam" id="PF07690">
    <property type="entry name" value="MFS_1"/>
    <property type="match status" value="1"/>
</dbReference>
<feature type="transmembrane region" description="Helical" evidence="2">
    <location>
        <begin position="222"/>
        <end position="253"/>
    </location>
</feature>
<evidence type="ECO:0000256" key="2">
    <source>
        <dbReference type="SAM" id="Phobius"/>
    </source>
</evidence>
<comment type="caution">
    <text evidence="3">The sequence shown here is derived from an EMBL/GenBank/DDBJ whole genome shotgun (WGS) entry which is preliminary data.</text>
</comment>
<feature type="transmembrane region" description="Helical" evidence="2">
    <location>
        <begin position="310"/>
        <end position="332"/>
    </location>
</feature>
<feature type="transmembrane region" description="Helical" evidence="2">
    <location>
        <begin position="344"/>
        <end position="367"/>
    </location>
</feature>
<feature type="transmembrane region" description="Helical" evidence="2">
    <location>
        <begin position="105"/>
        <end position="126"/>
    </location>
</feature>
<dbReference type="EMBL" id="JBHUFU010000011">
    <property type="protein sequence ID" value="MFD1831844.1"/>
    <property type="molecule type" value="Genomic_DNA"/>
</dbReference>
<feature type="region of interest" description="Disordered" evidence="1">
    <location>
        <begin position="1"/>
        <end position="22"/>
    </location>
</feature>
<organism evidence="3 4">
    <name type="scientific">Streptomyces desertarenae</name>
    <dbReference type="NCBI Taxonomy" id="2666184"/>
    <lineage>
        <taxon>Bacteria</taxon>
        <taxon>Bacillati</taxon>
        <taxon>Actinomycetota</taxon>
        <taxon>Actinomycetes</taxon>
        <taxon>Kitasatosporales</taxon>
        <taxon>Streptomycetaceae</taxon>
        <taxon>Streptomyces</taxon>
    </lineage>
</organism>
<sequence length="465" mass="46445">MPHRTSSPSPARPVYARGGGERRTPLYAVGGETLVAAPRPENTERTRGAGLRTGAARARWLAPYARLFEPPGRRAFTLAGLLARLPAGMFSVSAILMIASVHGSYALAGAVAATGPAASAVVAPLTARLVDRYGQARVTVPAVAVAVAGMLSLVLCVRYGAPLWTLFAAQTATAATPNVGGMSRARWAHLYRGSSPRDEAARHAANSLEQAMDELCFMLGPVIAAVLCTSLFPEAGTLTAAVLLFGGGLLFAAQRRTEPPVARTGKGTPAVAPLRVPGLPTLLAVFLATGAVFGALEVVTVAYADGLGHQAAAGAVLALQALGSAAAGLVFGSLNLRGPAGRRFALCTGAMAALMTLPLLASSAGALPVLAPALLAAGMATAPTMVTGMTLVQRLTPPARLNEGMTLAVTALLGGVAAGSAAGGWAVEHLGASWGYAVPPAAAVLAALIASAAAASAAGPGRGAS</sequence>
<dbReference type="SUPFAM" id="SSF103473">
    <property type="entry name" value="MFS general substrate transporter"/>
    <property type="match status" value="1"/>
</dbReference>
<accession>A0ABW4PNH2</accession>
<feature type="transmembrane region" description="Helical" evidence="2">
    <location>
        <begin position="138"/>
        <end position="161"/>
    </location>
</feature>
<dbReference type="Gene3D" id="1.20.1250.20">
    <property type="entry name" value="MFS general substrate transporter like domains"/>
    <property type="match status" value="1"/>
</dbReference>
<proteinExistence type="predicted"/>
<dbReference type="InterPro" id="IPR011701">
    <property type="entry name" value="MFS"/>
</dbReference>
<name>A0ABW4PNH2_9ACTN</name>
<protein>
    <submittedName>
        <fullName evidence="3">MFS transporter</fullName>
    </submittedName>
</protein>